<dbReference type="InterPro" id="IPR029058">
    <property type="entry name" value="AB_hydrolase_fold"/>
</dbReference>
<reference evidence="6 8" key="1">
    <citation type="submission" date="2020-12" db="EMBL/GenBank/DDBJ databases">
        <title>FDA dAtabase for Regulatory Grade micrObial Sequences (FDA-ARGOS): Supporting development and validation of Infectious Disease Dx tests.</title>
        <authorList>
            <person name="Minogue T."/>
            <person name="Wolcott M."/>
            <person name="Wasieloski L."/>
            <person name="Aguilar W."/>
            <person name="Moore D."/>
            <person name="Jaissle J."/>
            <person name="Tallon L."/>
            <person name="Sadzewicz L."/>
            <person name="Zhao X."/>
            <person name="Boylan J."/>
            <person name="Ott S."/>
            <person name="Bowen H."/>
            <person name="Vavikolanu K."/>
            <person name="Mehta A."/>
            <person name="Aluvathingal J."/>
            <person name="Nadendla S."/>
            <person name="Yan Y."/>
            <person name="Sichtig H."/>
        </authorList>
    </citation>
    <scope>NUCLEOTIDE SEQUENCE [LARGE SCALE GENOMIC DNA]</scope>
    <source>
        <strain evidence="6 8">FDAARGOS_949</strain>
    </source>
</reference>
<evidence type="ECO:0000313" key="8">
    <source>
        <dbReference type="Proteomes" id="UP000594892"/>
    </source>
</evidence>
<dbReference type="GeneID" id="45693491"/>
<evidence type="ECO:0000313" key="7">
    <source>
        <dbReference type="EMBL" id="USS43136.1"/>
    </source>
</evidence>
<dbReference type="Proteomes" id="UP000594892">
    <property type="component" value="Chromosome 1"/>
</dbReference>
<dbReference type="NCBIfam" id="TIGR01646">
    <property type="entry name" value="vgr_GE"/>
    <property type="match status" value="1"/>
</dbReference>
<organism evidence="6 8">
    <name type="scientific">Burkholderia glumae</name>
    <name type="common">Pseudomonas glumae</name>
    <dbReference type="NCBI Taxonomy" id="337"/>
    <lineage>
        <taxon>Bacteria</taxon>
        <taxon>Pseudomonadati</taxon>
        <taxon>Pseudomonadota</taxon>
        <taxon>Betaproteobacteria</taxon>
        <taxon>Burkholderiales</taxon>
        <taxon>Burkholderiaceae</taxon>
        <taxon>Burkholderia</taxon>
    </lineage>
</organism>
<dbReference type="RefSeq" id="WP_012733121.1">
    <property type="nucleotide sequence ID" value="NZ_CP021075.1"/>
</dbReference>
<dbReference type="PANTHER" id="PTHR32305">
    <property type="match status" value="1"/>
</dbReference>
<dbReference type="SUPFAM" id="SSF69279">
    <property type="entry name" value="Phage tail proteins"/>
    <property type="match status" value="2"/>
</dbReference>
<dbReference type="Gene3D" id="4.10.220.110">
    <property type="match status" value="1"/>
</dbReference>
<dbReference type="InterPro" id="IPR054030">
    <property type="entry name" value="Gp5_Vgr_C"/>
</dbReference>
<dbReference type="InterPro" id="IPR006531">
    <property type="entry name" value="Gp5/Vgr_OB"/>
</dbReference>
<feature type="domain" description="Gp5/Type VI secretion system Vgr C-terminal trimerisation" evidence="5">
    <location>
        <begin position="561"/>
        <end position="638"/>
    </location>
</feature>
<dbReference type="AlphaFoldDB" id="A0AAP9XZA8"/>
<evidence type="ECO:0000256" key="2">
    <source>
        <dbReference type="ARBA" id="ARBA00005558"/>
    </source>
</evidence>
<dbReference type="Pfam" id="PF04717">
    <property type="entry name" value="Phage_base_V"/>
    <property type="match status" value="1"/>
</dbReference>
<dbReference type="PANTHER" id="PTHR32305:SF15">
    <property type="entry name" value="PROTEIN RHSA-RELATED"/>
    <property type="match status" value="1"/>
</dbReference>
<evidence type="ECO:0000259" key="4">
    <source>
        <dbReference type="Pfam" id="PF04717"/>
    </source>
</evidence>
<feature type="domain" description="Gp5/Type VI secretion system Vgr protein OB-fold" evidence="4">
    <location>
        <begin position="496"/>
        <end position="545"/>
    </location>
</feature>
<evidence type="ECO:0000313" key="6">
    <source>
        <dbReference type="EMBL" id="QPQ90824.1"/>
    </source>
</evidence>
<evidence type="ECO:0000313" key="9">
    <source>
        <dbReference type="Proteomes" id="UP001056386"/>
    </source>
</evidence>
<gene>
    <name evidence="6" type="primary">tssI</name>
    <name evidence="7" type="synonym">vgrG</name>
    <name evidence="6" type="ORF">I6H06_03560</name>
    <name evidence="7" type="ORF">NFI99_01205</name>
</gene>
<evidence type="ECO:0000259" key="5">
    <source>
        <dbReference type="Pfam" id="PF22178"/>
    </source>
</evidence>
<dbReference type="EMBL" id="CP099583">
    <property type="protein sequence ID" value="USS43136.1"/>
    <property type="molecule type" value="Genomic_DNA"/>
</dbReference>
<comment type="subcellular location">
    <subcellularLocation>
        <location evidence="1">Secreted</location>
    </subcellularLocation>
</comment>
<dbReference type="InterPro" id="IPR017847">
    <property type="entry name" value="T6SS_RhsGE_Vgr_subset"/>
</dbReference>
<evidence type="ECO:0000256" key="3">
    <source>
        <dbReference type="ARBA" id="ARBA00022525"/>
    </source>
</evidence>
<name>A0AAP9XZA8_BURGL</name>
<dbReference type="SUPFAM" id="SSF53474">
    <property type="entry name" value="alpha/beta-Hydrolases"/>
    <property type="match status" value="1"/>
</dbReference>
<evidence type="ECO:0000256" key="1">
    <source>
        <dbReference type="ARBA" id="ARBA00004613"/>
    </source>
</evidence>
<dbReference type="Gene3D" id="3.55.50.10">
    <property type="entry name" value="Baseplate protein-like domains"/>
    <property type="match status" value="1"/>
</dbReference>
<dbReference type="InterPro" id="IPR037026">
    <property type="entry name" value="Vgr_OB-fold_dom_sf"/>
</dbReference>
<dbReference type="SUPFAM" id="SSF69349">
    <property type="entry name" value="Phage fibre proteins"/>
    <property type="match status" value="1"/>
</dbReference>
<sequence length="996" mass="106384">MSTASSGGVLSSFAIPQGAPAGLGGLAGSLAPHIASQAGPVAALAGHVDTVQRAVQLAQTGFSLLQRPPAAIADSINQAVAGTAKLTQMNRYVRLDTLLGEDVLLVSVAVVDEYVNRLPEMHLDLLSHRNDLKPADLIGQQVRLRFEPQSKQSLLAAATAVSGDETRYFDGFVASFDRVGNPGRVTQYHMSVVPWFWFLTRSTDCRIFQEQTAQDILSTVFADHGFSDFAFDIQSEQKPLEYVVMYQESYYNFCARLMEQEGLIWTHRYEKDKHVLVIGDSNAMFRPIEGLASVPYADSASSEHNGIDQLNQGGHFGVGKIIYRDFNHQTPSSPLMMVEVESTLKYARLATTERFEHQSLYDHAADGDRYARLAIEAEEAEGQRYTGQGYAWRMTTAGSLSVTGHPVAADNQAYVILQVRHEAVNDYTAHAAKLPYRNSFVLLPRKVAYRARRVTPKPLIQGTQSAIVVGPKGEQIHTNGSCVKLHFLWDRRGKLDGSDSMWIRVSQPWAGAGWGAAAIPRIGQEVLVAFNQGDPDNPVIVGRVFNGEQGNPYHGAAGQTMGIKSQTHKGEGSNELRFSDVNGSQEVFLHAQKDMNTVIKDAETHTVEAGSRTVSLLKGSESKRILEGGMTETIALTRDTSANVINTKAIASKAGPGMQSHQASDGIEHRVGESVVTMTPDGIKLSHGPSTILINANGIYLDGPVIHLNQGSVQTPEQALALQWAAAQAMIAQGLASSDPATRAAASQLAQSLKAQQLAKLADHVYHPNDPPPTGWKAIGNDPEALKAYGLKPSDLHKPGSNFGAQMYVPDPAVFGDTMKPTIAFKGTQQLFGEDMSNNLAQGLGNDSPYYRNAVTIGKDLQTSGAASGVDLTGHSLGGGLASAASEASGSSAITFNAAGLDPGTVAQYGGTAQASNIIAYRVDGDILTGMQEGRLGPISDGTAALMPKAAGTPVTLDGTSVTTVGRHLMGEVSNGLGEQVSRDELNLASHLNSSN</sequence>
<protein>
    <submittedName>
        <fullName evidence="6">Type VI secretion system tip protein VgrG</fullName>
    </submittedName>
</protein>
<dbReference type="Gene3D" id="2.20.220.20">
    <property type="match status" value="1"/>
</dbReference>
<dbReference type="Gene3D" id="2.40.50.230">
    <property type="entry name" value="Gp5 N-terminal domain"/>
    <property type="match status" value="1"/>
</dbReference>
<keyword evidence="9" id="KW-1185">Reference proteome</keyword>
<reference evidence="7" key="2">
    <citation type="submission" date="2022-06" db="EMBL/GenBank/DDBJ databases">
        <title>Draft genome sequence of Burkholderia glumae strain GR20004 isolated from rice panicle showing bacterial panicle blight.</title>
        <authorList>
            <person name="Choi S.Y."/>
            <person name="Lee Y.H."/>
        </authorList>
    </citation>
    <scope>NUCLEOTIDE SEQUENCE</scope>
    <source>
        <strain evidence="7">GR20004</strain>
    </source>
</reference>
<dbReference type="Pfam" id="PF22178">
    <property type="entry name" value="Gp5_trimer_C"/>
    <property type="match status" value="1"/>
</dbReference>
<dbReference type="Pfam" id="PF26363">
    <property type="entry name" value="Phospholipase-like"/>
    <property type="match status" value="1"/>
</dbReference>
<proteinExistence type="inferred from homology"/>
<comment type="similarity">
    <text evidence="2">Belongs to the VgrG protein family.</text>
</comment>
<dbReference type="Pfam" id="PF05954">
    <property type="entry name" value="Phage_GPD"/>
    <property type="match status" value="1"/>
</dbReference>
<keyword evidence="3" id="KW-0964">Secreted</keyword>
<dbReference type="NCBIfam" id="TIGR03361">
    <property type="entry name" value="VI_Rhs_Vgr"/>
    <property type="match status" value="1"/>
</dbReference>
<dbReference type="SUPFAM" id="SSF69255">
    <property type="entry name" value="gp5 N-terminal domain-like"/>
    <property type="match status" value="1"/>
</dbReference>
<dbReference type="InterPro" id="IPR006533">
    <property type="entry name" value="T6SS_Vgr_RhsGE"/>
</dbReference>
<accession>A0AAP9XZA8</accession>
<dbReference type="GO" id="GO:0005576">
    <property type="term" value="C:extracellular region"/>
    <property type="evidence" value="ECO:0007669"/>
    <property type="project" value="UniProtKB-SubCell"/>
</dbReference>
<dbReference type="InterPro" id="IPR050708">
    <property type="entry name" value="T6SS_VgrG/RHS"/>
</dbReference>
<dbReference type="Proteomes" id="UP001056386">
    <property type="component" value="Chromosome 2"/>
</dbReference>
<dbReference type="EMBL" id="CP065600">
    <property type="protein sequence ID" value="QPQ90824.1"/>
    <property type="molecule type" value="Genomic_DNA"/>
</dbReference>
<dbReference type="Gene3D" id="2.30.110.50">
    <property type="match status" value="1"/>
</dbReference>